<keyword evidence="3" id="KW-1185">Reference proteome</keyword>
<sequence length="269" mass="29442">MQNTITEFFSLRRMPSSRCAYALSQMREAGERHSVAAPLAERIEGACQVANHTLELELDWEQARTQTSTARGNAAQIDVELDQAIAAIARILDGELLGPAESPHTQAAKQIHNVIFPGGVVAVIHAPFEHQHIMIDTLVRRLRGELAQQVALLGLERHVERVNTLNQSFGKELQKTERPKVSYDQVTASRDALHVALCQVIAAAFEHLRADADVPGLSALLSPLVEQQQRTHDYLSRRRAVPAVDPGTGAELPADPITDTEPQLDAAGE</sequence>
<gene>
    <name evidence="2" type="ORF">EA187_16650</name>
</gene>
<dbReference type="RefSeq" id="WP_115604799.1">
    <property type="nucleotide sequence ID" value="NZ_SADD01000013.1"/>
</dbReference>
<protein>
    <submittedName>
        <fullName evidence="2">Uncharacterized protein</fullName>
    </submittedName>
</protein>
<dbReference type="Pfam" id="PF19775">
    <property type="entry name" value="DUF6261"/>
    <property type="match status" value="1"/>
</dbReference>
<dbReference type="EMBL" id="SADD01000013">
    <property type="protein sequence ID" value="RVU42216.1"/>
    <property type="molecule type" value="Genomic_DNA"/>
</dbReference>
<accession>A0ABY0CP19</accession>
<dbReference type="Proteomes" id="UP000282926">
    <property type="component" value="Unassembled WGS sequence"/>
</dbReference>
<proteinExistence type="predicted"/>
<reference evidence="2 3" key="1">
    <citation type="submission" date="2019-01" db="EMBL/GenBank/DDBJ databases">
        <title>Lujinxingia litoralis gen. nov., sp. nov. and Lujinxingia sediminis gen. nov., sp. nov., new members in the order Bradymonadales, isolated from coastal sediment.</title>
        <authorList>
            <person name="Li C.-M."/>
        </authorList>
    </citation>
    <scope>NUCLEOTIDE SEQUENCE [LARGE SCALE GENOMIC DNA]</scope>
    <source>
        <strain evidence="2 3">SEH01</strain>
    </source>
</reference>
<evidence type="ECO:0000256" key="1">
    <source>
        <dbReference type="SAM" id="MobiDB-lite"/>
    </source>
</evidence>
<feature type="region of interest" description="Disordered" evidence="1">
    <location>
        <begin position="237"/>
        <end position="269"/>
    </location>
</feature>
<comment type="caution">
    <text evidence="2">The sequence shown here is derived from an EMBL/GenBank/DDBJ whole genome shotgun (WGS) entry which is preliminary data.</text>
</comment>
<evidence type="ECO:0000313" key="2">
    <source>
        <dbReference type="EMBL" id="RVU42216.1"/>
    </source>
</evidence>
<evidence type="ECO:0000313" key="3">
    <source>
        <dbReference type="Proteomes" id="UP000282926"/>
    </source>
</evidence>
<dbReference type="InterPro" id="IPR046228">
    <property type="entry name" value="DUF6261"/>
</dbReference>
<organism evidence="2 3">
    <name type="scientific">Lujinxingia sediminis</name>
    <dbReference type="NCBI Taxonomy" id="2480984"/>
    <lineage>
        <taxon>Bacteria</taxon>
        <taxon>Deltaproteobacteria</taxon>
        <taxon>Bradymonadales</taxon>
        <taxon>Lujinxingiaceae</taxon>
        <taxon>Lujinxingia</taxon>
    </lineage>
</organism>
<name>A0ABY0CP19_9DELT</name>